<evidence type="ECO:0000256" key="1">
    <source>
        <dbReference type="SAM" id="Coils"/>
    </source>
</evidence>
<keyword evidence="1" id="KW-0175">Coiled coil</keyword>
<evidence type="ECO:0000313" key="3">
    <source>
        <dbReference type="Proteomes" id="UP000318710"/>
    </source>
</evidence>
<reference evidence="2 3" key="1">
    <citation type="submission" date="2019-02" db="EMBL/GenBank/DDBJ databases">
        <title>Prokaryotic population dynamics and viral predation in marine succession experiment using metagenomics: the confinement effect.</title>
        <authorList>
            <person name="Haro-Moreno J.M."/>
            <person name="Rodriguez-Valera F."/>
            <person name="Lopez-Perez M."/>
        </authorList>
    </citation>
    <scope>NUCLEOTIDE SEQUENCE [LARGE SCALE GENOMIC DNA]</scope>
    <source>
        <strain evidence="2">MED-G160</strain>
    </source>
</reference>
<name>A0A520N382_9GAMM</name>
<dbReference type="EMBL" id="SHBF01000009">
    <property type="protein sequence ID" value="RZO27849.1"/>
    <property type="molecule type" value="Genomic_DNA"/>
</dbReference>
<protein>
    <submittedName>
        <fullName evidence="2">DUF349 domain-containing protein</fullName>
    </submittedName>
</protein>
<dbReference type="Pfam" id="PF03993">
    <property type="entry name" value="DUF349"/>
    <property type="match status" value="2"/>
</dbReference>
<feature type="coiled-coil region" evidence="1">
    <location>
        <begin position="376"/>
        <end position="403"/>
    </location>
</feature>
<proteinExistence type="predicted"/>
<organism evidence="2 3">
    <name type="scientific">SAR86 cluster bacterium</name>
    <dbReference type="NCBI Taxonomy" id="2030880"/>
    <lineage>
        <taxon>Bacteria</taxon>
        <taxon>Pseudomonadati</taxon>
        <taxon>Pseudomonadota</taxon>
        <taxon>Gammaproteobacteria</taxon>
        <taxon>SAR86 cluster</taxon>
    </lineage>
</organism>
<accession>A0A520N382</accession>
<comment type="caution">
    <text evidence="2">The sequence shown here is derived from an EMBL/GenBank/DDBJ whole genome shotgun (WGS) entry which is preliminary data.</text>
</comment>
<dbReference type="AlphaFoldDB" id="A0A520N382"/>
<dbReference type="Proteomes" id="UP000318710">
    <property type="component" value="Unassembled WGS sequence"/>
</dbReference>
<evidence type="ECO:0000313" key="2">
    <source>
        <dbReference type="EMBL" id="RZO27849.1"/>
    </source>
</evidence>
<sequence>METNQHLFKELEAAERLFSDGSIKNAQKRLRNVLKESKALDKIPNKLRHKINAAISKSRYFDEISSFATNPKRNDLINKLDDLIKNPNNNPRKHAHKIHEIHTQWQLLDLSSKPASKSQWLNFNDLTKKAWEPCKEYFDEIKQIKVKNASKRNEIIKDINKFVNDNSNKWPNSKDLIIFLQKTFKDWQKYAPVLDEDLEKLKKLYFDARKPINDEIKQQEDKNKEKKILLIKKVAEITNDDNEKNISEFIKLKDEWSNIGTAGKKNEKKMWDEFNKNADRFFVERKQKLTDEIKKIGDLNKKLNNDEISISEVKSALNEISDAINTKEFKNINKDIKSKINDINIAKKKERFIAYANIYDVLMGKIEIDKAPSNFINTIQRSLENAESNINELNYACVKLEILAGIDSLKKDQSIRNNIQLEMLSNKFNKNNVLDTNDMDSLINHFINNFSKNDSKTIHANIWKRIIKCVDKLIS</sequence>
<dbReference type="InterPro" id="IPR007139">
    <property type="entry name" value="DUF349"/>
</dbReference>
<gene>
    <name evidence="2" type="ORF">EVA93_02290</name>
</gene>